<feature type="repeat" description="NHL" evidence="2">
    <location>
        <begin position="444"/>
        <end position="475"/>
    </location>
</feature>
<dbReference type="Pfam" id="PF22701">
    <property type="entry name" value="Mala_s_1-like"/>
    <property type="match status" value="1"/>
</dbReference>
<feature type="repeat" description="NHL" evidence="2">
    <location>
        <begin position="541"/>
        <end position="581"/>
    </location>
</feature>
<sequence>MSCSILGGDMMNQSVKRFVRILPLILIIFLLFSGSVSAHSVVDIWGKANEGTGAIFNTPVAMAKDANGNIYVADMSNHRIVKMDQDGKVIKKFGKLGSGNGEFNTPFGVAIDNDGNILVSDTANNRIQKFDSNFNFIKAWGSRGSGNGQFGLAREIAIDSKNRYHVTDEFHDRIQVFDKNGNYLYQYGSRGAANGQFRLPQGIAIKKDANGDKVYVVDTFNHRVQILDVNGNYIGQIGATGQSGDSGSRFFYPRGVNIDTNGDVYIVDTTNHKIKKYNSSHQYQYSTDLGIYNLEPSFPSQVLPLGNGYFIVSDTGNSRLIKFRGYSTYASVQSYLGNLRNADGVFSEPVGIAVDNNDDVYITDTFNHRVQKFNNNGTLLGKWGGNSGNGGPSAYGINYWQFIAPKQITYNKKYDEIVIADTGNSRIQLFSKDGRWLSNFGYYHLSFPMGVTTTSDGSYYVADTGNNRVVKFNPLGVFVSSWGTEGLKNGQFRQPTFITVDSQDNLYVVDRYNSRIQKFDKSGNFITKWGTNGGNPQMDPLDNWGEGNGDLFLPVGIAVDKKDNVYVADSSNNRVQMFSSNGTYLDTIGQFGGEDHNFFSPQGIAVGANGDIYIADTLLNRVVKFRP</sequence>
<organism evidence="3 4">
    <name type="scientific">Oceanobacillus piezotolerans</name>
    <dbReference type="NCBI Taxonomy" id="2448030"/>
    <lineage>
        <taxon>Bacteria</taxon>
        <taxon>Bacillati</taxon>
        <taxon>Bacillota</taxon>
        <taxon>Bacilli</taxon>
        <taxon>Bacillales</taxon>
        <taxon>Bacillaceae</taxon>
        <taxon>Oceanobacillus</taxon>
    </lineage>
</organism>
<dbReference type="InterPro" id="IPR050952">
    <property type="entry name" value="TRIM-NHL_E3_ligases"/>
</dbReference>
<feature type="repeat" description="NHL" evidence="2">
    <location>
        <begin position="585"/>
        <end position="627"/>
    </location>
</feature>
<proteinExistence type="predicted"/>
<dbReference type="Gene3D" id="2.120.10.30">
    <property type="entry name" value="TolB, C-terminal domain"/>
    <property type="match status" value="5"/>
</dbReference>
<evidence type="ECO:0000313" key="3">
    <source>
        <dbReference type="EMBL" id="RLL41791.1"/>
    </source>
</evidence>
<feature type="repeat" description="NHL" evidence="2">
    <location>
        <begin position="90"/>
        <end position="133"/>
    </location>
</feature>
<dbReference type="AlphaFoldDB" id="A0A498D4S3"/>
<dbReference type="PROSITE" id="PS51125">
    <property type="entry name" value="NHL"/>
    <property type="match status" value="10"/>
</dbReference>
<feature type="repeat" description="NHL" evidence="2">
    <location>
        <begin position="483"/>
        <end position="522"/>
    </location>
</feature>
<evidence type="ECO:0000313" key="4">
    <source>
        <dbReference type="Proteomes" id="UP000270219"/>
    </source>
</evidence>
<dbReference type="PANTHER" id="PTHR24104">
    <property type="entry name" value="E3 UBIQUITIN-PROTEIN LIGASE NHLRC1-RELATED"/>
    <property type="match status" value="1"/>
</dbReference>
<feature type="repeat" description="NHL" evidence="2">
    <location>
        <begin position="141"/>
        <end position="180"/>
    </location>
</feature>
<dbReference type="Pfam" id="PF01436">
    <property type="entry name" value="NHL"/>
    <property type="match status" value="4"/>
</dbReference>
<dbReference type="Pfam" id="PF17170">
    <property type="entry name" value="DUF5128"/>
    <property type="match status" value="1"/>
</dbReference>
<reference evidence="3 4" key="1">
    <citation type="submission" date="2018-10" db="EMBL/GenBank/DDBJ databases">
        <title>Oceanobacillus sp. YLB-02 draft genome.</title>
        <authorList>
            <person name="Yu L."/>
        </authorList>
    </citation>
    <scope>NUCLEOTIDE SEQUENCE [LARGE SCALE GENOMIC DNA]</scope>
    <source>
        <strain evidence="3 4">YLB-02</strain>
    </source>
</reference>
<dbReference type="EMBL" id="RCHR01000007">
    <property type="protein sequence ID" value="RLL41791.1"/>
    <property type="molecule type" value="Genomic_DNA"/>
</dbReference>
<accession>A0A498D4S3</accession>
<comment type="caution">
    <text evidence="3">The sequence shown here is derived from an EMBL/GenBank/DDBJ whole genome shotgun (WGS) entry which is preliminary data.</text>
</comment>
<feature type="repeat" description="NHL" evidence="2">
    <location>
        <begin position="184"/>
        <end position="230"/>
    </location>
</feature>
<keyword evidence="1" id="KW-0677">Repeat</keyword>
<feature type="repeat" description="NHL" evidence="2">
    <location>
        <begin position="333"/>
        <end position="376"/>
    </location>
</feature>
<protein>
    <submittedName>
        <fullName evidence="3">6-bladed beta-propeller</fullName>
    </submittedName>
</protein>
<feature type="repeat" description="NHL" evidence="2">
    <location>
        <begin position="56"/>
        <end position="86"/>
    </location>
</feature>
<feature type="repeat" description="NHL" evidence="2">
    <location>
        <begin position="241"/>
        <end position="280"/>
    </location>
</feature>
<keyword evidence="4" id="KW-1185">Reference proteome</keyword>
<name>A0A498D4S3_9BACI</name>
<dbReference type="Proteomes" id="UP000270219">
    <property type="component" value="Unassembled WGS sequence"/>
</dbReference>
<evidence type="ECO:0000256" key="1">
    <source>
        <dbReference type="ARBA" id="ARBA00022737"/>
    </source>
</evidence>
<dbReference type="GO" id="GO:0008270">
    <property type="term" value="F:zinc ion binding"/>
    <property type="evidence" value="ECO:0007669"/>
    <property type="project" value="UniProtKB-KW"/>
</dbReference>
<dbReference type="InterPro" id="IPR001258">
    <property type="entry name" value="NHL_repeat"/>
</dbReference>
<dbReference type="SUPFAM" id="SSF101898">
    <property type="entry name" value="NHL repeat"/>
    <property type="match status" value="2"/>
</dbReference>
<evidence type="ECO:0000256" key="2">
    <source>
        <dbReference type="PROSITE-ProRule" id="PRU00504"/>
    </source>
</evidence>
<dbReference type="InterPro" id="IPR054550">
    <property type="entry name" value="Mala_s_1-like"/>
</dbReference>
<dbReference type="CDD" id="cd05819">
    <property type="entry name" value="NHL"/>
    <property type="match status" value="1"/>
</dbReference>
<dbReference type="InterPro" id="IPR011042">
    <property type="entry name" value="6-blade_b-propeller_TolB-like"/>
</dbReference>
<dbReference type="PANTHER" id="PTHR24104:SF25">
    <property type="entry name" value="PROTEIN LIN-41"/>
    <property type="match status" value="1"/>
</dbReference>
<gene>
    <name evidence="3" type="ORF">D8M04_17135</name>
</gene>